<feature type="transmembrane region" description="Helical" evidence="1">
    <location>
        <begin position="360"/>
        <end position="379"/>
    </location>
</feature>
<dbReference type="OrthoDB" id="6140187at2"/>
<keyword evidence="1" id="KW-0812">Transmembrane</keyword>
<evidence type="ECO:0000256" key="1">
    <source>
        <dbReference type="SAM" id="Phobius"/>
    </source>
</evidence>
<evidence type="ECO:0000259" key="2">
    <source>
        <dbReference type="Pfam" id="PF01609"/>
    </source>
</evidence>
<dbReference type="InterPro" id="IPR012337">
    <property type="entry name" value="RNaseH-like_sf"/>
</dbReference>
<dbReference type="GO" id="GO:0006313">
    <property type="term" value="P:DNA transposition"/>
    <property type="evidence" value="ECO:0007669"/>
    <property type="project" value="InterPro"/>
</dbReference>
<proteinExistence type="predicted"/>
<dbReference type="AlphaFoldDB" id="A0A3E0TTP2"/>
<dbReference type="GO" id="GO:0003677">
    <property type="term" value="F:DNA binding"/>
    <property type="evidence" value="ECO:0007669"/>
    <property type="project" value="InterPro"/>
</dbReference>
<keyword evidence="1" id="KW-1133">Transmembrane helix</keyword>
<comment type="caution">
    <text evidence="3">The sequence shown here is derived from an EMBL/GenBank/DDBJ whole genome shotgun (WGS) entry which is preliminary data.</text>
</comment>
<dbReference type="PANTHER" id="PTHR35404">
    <property type="entry name" value="TRANSPOSASE OF TN10"/>
    <property type="match status" value="1"/>
</dbReference>
<organism evidence="3 4">
    <name type="scientific">Thalassotalea euphylliae</name>
    <dbReference type="NCBI Taxonomy" id="1655234"/>
    <lineage>
        <taxon>Bacteria</taxon>
        <taxon>Pseudomonadati</taxon>
        <taxon>Pseudomonadota</taxon>
        <taxon>Gammaproteobacteria</taxon>
        <taxon>Alteromonadales</taxon>
        <taxon>Colwelliaceae</taxon>
        <taxon>Thalassotalea</taxon>
    </lineage>
</organism>
<name>A0A3E0TTP2_9GAMM</name>
<evidence type="ECO:0000313" key="3">
    <source>
        <dbReference type="EMBL" id="REL28046.1"/>
    </source>
</evidence>
<dbReference type="Pfam" id="PF01609">
    <property type="entry name" value="DDE_Tnp_1"/>
    <property type="match status" value="1"/>
</dbReference>
<dbReference type="NCBIfam" id="NF033591">
    <property type="entry name" value="transpos_IS4_2"/>
    <property type="match status" value="1"/>
</dbReference>
<dbReference type="EMBL" id="QUOU01000001">
    <property type="protein sequence ID" value="REL28046.1"/>
    <property type="molecule type" value="Genomic_DNA"/>
</dbReference>
<dbReference type="PANTHER" id="PTHR35404:SF8">
    <property type="entry name" value="TRANSPOSASE OF TN10"/>
    <property type="match status" value="1"/>
</dbReference>
<dbReference type="GO" id="GO:0004803">
    <property type="term" value="F:transposase activity"/>
    <property type="evidence" value="ECO:0007669"/>
    <property type="project" value="InterPro"/>
</dbReference>
<protein>
    <submittedName>
        <fullName evidence="3">IS4 family transposase</fullName>
    </submittedName>
</protein>
<reference evidence="3 4" key="1">
    <citation type="submission" date="2018-08" db="EMBL/GenBank/DDBJ databases">
        <title>Thalassotalea euphylliae genome.</title>
        <authorList>
            <person name="Summers S."/>
            <person name="Rice S.A."/>
            <person name="Freckelton M.L."/>
            <person name="Nedved B.T."/>
            <person name="Hadfield M.G."/>
        </authorList>
    </citation>
    <scope>NUCLEOTIDE SEQUENCE [LARGE SCALE GENOMIC DNA]</scope>
    <source>
        <strain evidence="3 4">H1</strain>
    </source>
</reference>
<keyword evidence="1" id="KW-0472">Membrane</keyword>
<dbReference type="Proteomes" id="UP000256478">
    <property type="component" value="Unassembled WGS sequence"/>
</dbReference>
<accession>A0A3E0TTP2</accession>
<gene>
    <name evidence="3" type="ORF">DXX93_16745</name>
</gene>
<dbReference type="SUPFAM" id="SSF53098">
    <property type="entry name" value="Ribonuclease H-like"/>
    <property type="match status" value="1"/>
</dbReference>
<dbReference type="InterPro" id="IPR002559">
    <property type="entry name" value="Transposase_11"/>
</dbReference>
<sequence>MVAPLSKSITQHMNLLNSPFGLRNPQKVTGITICDLIESPNTIRTTAMPVKSLCHNYLKNTLSSFNRARMKTLMLSADALIDSNRLTLTDIGRHLEGKAFSKNKIKRIDRFLNNDHLQRELIDIYRALAKPVISQLPYLVIAVDWSGCCGSNYHLLRASLLVDGRSMTLYNMVVEEKDKETRTTHQLFLSRLSHILAGHAKVYITSDGGFLTPWYAEVLAHGWDFIGRLRGTMKCQLKQQPTQWQTLAQLRKDASCTPKNLGSARLTQHSKTGCQASLHLYQGEHRGRRGKSRFTKDDKMYRNLAHEPWLIATSDAELTSREVINLYAKRMQIEQNFRDDKSEQYGFSWRFSRTMGIKRMSILCLIACVASLVLWLIGFEAERRKWHFRFQANTVRKRRVLSFLSLAKNIVKQCPHQLTKRFIKRSWLNFINDYNKIIIV</sequence>
<evidence type="ECO:0000313" key="4">
    <source>
        <dbReference type="Proteomes" id="UP000256478"/>
    </source>
</evidence>
<dbReference type="InterPro" id="IPR047658">
    <property type="entry name" value="IS4-like_transpos"/>
</dbReference>
<feature type="domain" description="Transposase IS4-like" evidence="2">
    <location>
        <begin position="147"/>
        <end position="365"/>
    </location>
</feature>